<feature type="signal peptide" evidence="1">
    <location>
        <begin position="1"/>
        <end position="22"/>
    </location>
</feature>
<feature type="chain" id="PRO_5005875291" evidence="1">
    <location>
        <begin position="23"/>
        <end position="244"/>
    </location>
</feature>
<keyword evidence="1" id="KW-0732">Signal</keyword>
<dbReference type="Pfam" id="PF07589">
    <property type="entry name" value="PEP-CTERM"/>
    <property type="match status" value="1"/>
</dbReference>
<proteinExistence type="predicted"/>
<name>A0A0N1JT05_9NEIS</name>
<evidence type="ECO:0000259" key="2">
    <source>
        <dbReference type="Pfam" id="PF07589"/>
    </source>
</evidence>
<dbReference type="Proteomes" id="UP000037939">
    <property type="component" value="Unassembled WGS sequence"/>
</dbReference>
<protein>
    <submittedName>
        <fullName evidence="3">PEP-CTERM motif protein</fullName>
    </submittedName>
</protein>
<evidence type="ECO:0000256" key="1">
    <source>
        <dbReference type="SAM" id="SignalP"/>
    </source>
</evidence>
<accession>A0A0N1JT05</accession>
<dbReference type="NCBIfam" id="TIGR02595">
    <property type="entry name" value="PEP_CTERM"/>
    <property type="match status" value="1"/>
</dbReference>
<evidence type="ECO:0000313" key="4">
    <source>
        <dbReference type="Proteomes" id="UP000037939"/>
    </source>
</evidence>
<evidence type="ECO:0000313" key="3">
    <source>
        <dbReference type="EMBL" id="KPC53348.1"/>
    </source>
</evidence>
<sequence>MNFRPALIAAALLAAAAANAHATVVPLSFDLTTRIQLSNGLSLNGTPAQTSGGIIGSDIAGGGLAAPATTDFSIATTHAALAQTLDSDGLGFHALGQYWPIAQDTATWAGTGLQFAIATNGYAGTITVDYDLLITLPADPALVSGGVDSLFDSSLTGQSSQGIAPNTYATGVTEYKGSFIYTVGALDSSTGTGIYTLGLSQIGNFYGTRAFPTAPVPEPETYALMGVGVVGLMATARRRVRKNS</sequence>
<dbReference type="InterPro" id="IPR013424">
    <property type="entry name" value="Ice-binding_C"/>
</dbReference>
<dbReference type="EMBL" id="LAQT01000007">
    <property type="protein sequence ID" value="KPC53348.1"/>
    <property type="molecule type" value="Genomic_DNA"/>
</dbReference>
<organism evidence="3 4">
    <name type="scientific">Amantichitinum ursilacus</name>
    <dbReference type="NCBI Taxonomy" id="857265"/>
    <lineage>
        <taxon>Bacteria</taxon>
        <taxon>Pseudomonadati</taxon>
        <taxon>Pseudomonadota</taxon>
        <taxon>Betaproteobacteria</taxon>
        <taxon>Neisseriales</taxon>
        <taxon>Chitinibacteraceae</taxon>
        <taxon>Amantichitinum</taxon>
    </lineage>
</organism>
<keyword evidence="4" id="KW-1185">Reference proteome</keyword>
<comment type="caution">
    <text evidence="3">The sequence shown here is derived from an EMBL/GenBank/DDBJ whole genome shotgun (WGS) entry which is preliminary data.</text>
</comment>
<reference evidence="3 4" key="1">
    <citation type="submission" date="2015-07" db="EMBL/GenBank/DDBJ databases">
        <title>Draft genome sequence of the Amantichitinum ursilacus IGB-41, a new chitin-degrading bacterium.</title>
        <authorList>
            <person name="Kirstahler P."/>
            <person name="Guenther M."/>
            <person name="Grumaz C."/>
            <person name="Rupp S."/>
            <person name="Zibek S."/>
            <person name="Sohn K."/>
        </authorList>
    </citation>
    <scope>NUCLEOTIDE SEQUENCE [LARGE SCALE GENOMIC DNA]</scope>
    <source>
        <strain evidence="3 4">IGB-41</strain>
    </source>
</reference>
<gene>
    <name evidence="3" type="ORF">WG78_09670</name>
</gene>
<dbReference type="AlphaFoldDB" id="A0A0N1JT05"/>
<dbReference type="RefSeq" id="WP_053937588.1">
    <property type="nucleotide sequence ID" value="NZ_LAQT01000007.1"/>
</dbReference>
<feature type="domain" description="Ice-binding protein C-terminal" evidence="2">
    <location>
        <begin position="215"/>
        <end position="238"/>
    </location>
</feature>